<evidence type="ECO:0000256" key="1">
    <source>
        <dbReference type="SAM" id="Phobius"/>
    </source>
</evidence>
<keyword evidence="1" id="KW-0812">Transmembrane</keyword>
<proteinExistence type="predicted"/>
<dbReference type="Proteomes" id="UP000229383">
    <property type="component" value="Unassembled WGS sequence"/>
</dbReference>
<evidence type="ECO:0000313" key="3">
    <source>
        <dbReference type="Proteomes" id="UP000229383"/>
    </source>
</evidence>
<keyword evidence="1" id="KW-1133">Transmembrane helix</keyword>
<sequence>MNYKTKTLNINDQMRLARAFWISAMLVFASLLLNIYFIYQIANFSYKIKNSRDELKQEEIVFQNIGGEYFGKVGGVGEAQVLESGFVKIHDPKFLSRVSSIAFNR</sequence>
<dbReference type="AlphaFoldDB" id="A0A2H0TGK6"/>
<keyword evidence="1" id="KW-0472">Membrane</keyword>
<accession>A0A2H0TGK6</accession>
<protein>
    <submittedName>
        <fullName evidence="2">Uncharacterized protein</fullName>
    </submittedName>
</protein>
<comment type="caution">
    <text evidence="2">The sequence shown here is derived from an EMBL/GenBank/DDBJ whole genome shotgun (WGS) entry which is preliminary data.</text>
</comment>
<reference evidence="3" key="1">
    <citation type="submission" date="2017-09" db="EMBL/GenBank/DDBJ databases">
        <title>Depth-based differentiation of microbial function through sediment-hosted aquifers and enrichment of novel symbionts in the deep terrestrial subsurface.</title>
        <authorList>
            <person name="Probst A.J."/>
            <person name="Ladd B."/>
            <person name="Jarett J.K."/>
            <person name="Geller-Mcgrath D.E."/>
            <person name="Sieber C.M.K."/>
            <person name="Emerson J.B."/>
            <person name="Anantharaman K."/>
            <person name="Thomas B.C."/>
            <person name="Malmstrom R."/>
            <person name="Stieglmeier M."/>
            <person name="Klingl A."/>
            <person name="Woyke T."/>
            <person name="Ryan C.M."/>
            <person name="Banfield J.F."/>
        </authorList>
    </citation>
    <scope>NUCLEOTIDE SEQUENCE [LARGE SCALE GENOMIC DNA]</scope>
</reference>
<feature type="transmembrane region" description="Helical" evidence="1">
    <location>
        <begin position="20"/>
        <end position="39"/>
    </location>
</feature>
<evidence type="ECO:0000313" key="2">
    <source>
        <dbReference type="EMBL" id="PIR70680.1"/>
    </source>
</evidence>
<organism evidence="2 3">
    <name type="scientific">Candidatus Niyogibacteria bacterium CG10_big_fil_rev_8_21_14_0_10_42_19</name>
    <dbReference type="NCBI Taxonomy" id="1974725"/>
    <lineage>
        <taxon>Bacteria</taxon>
        <taxon>Candidatus Niyogiibacteriota</taxon>
    </lineage>
</organism>
<gene>
    <name evidence="2" type="ORF">COU46_00055</name>
</gene>
<dbReference type="EMBL" id="PFCN01000002">
    <property type="protein sequence ID" value="PIR70680.1"/>
    <property type="molecule type" value="Genomic_DNA"/>
</dbReference>
<name>A0A2H0TGK6_9BACT</name>